<reference evidence="4 5" key="1">
    <citation type="submission" date="2024-03" db="EMBL/GenBank/DDBJ databases">
        <title>Phenotype and Genome Characterization of a Sulfate-Reducing Bacterium Pseudodesulfovibrio sp. strain 5S69, isolated from Petroleum Reservoir in Tatarstan (Russia).</title>
        <authorList>
            <person name="Bidzhieva S.K."/>
            <person name="Kadnikov V."/>
            <person name="Tourova T.P."/>
            <person name="Samigullina S.R."/>
            <person name="Sokolova D.S."/>
            <person name="Poltaraus A.B."/>
            <person name="Avtukh A.N."/>
            <person name="Tereshina V.M."/>
            <person name="Mardanov A.V."/>
            <person name="Nazina T.N."/>
        </authorList>
    </citation>
    <scope>NUCLEOTIDE SEQUENCE [LARGE SCALE GENOMIC DNA]</scope>
    <source>
        <strain evidence="4 5">5S69</strain>
    </source>
</reference>
<dbReference type="RefSeq" id="WP_338667772.1">
    <property type="nucleotide sequence ID" value="NZ_CP146609.1"/>
</dbReference>
<dbReference type="Gene3D" id="2.150.10.10">
    <property type="entry name" value="Serralysin-like metalloprotease, C-terminal"/>
    <property type="match status" value="2"/>
</dbReference>
<dbReference type="InterPro" id="IPR018511">
    <property type="entry name" value="Hemolysin-typ_Ca-bd_CS"/>
</dbReference>
<dbReference type="Proteomes" id="UP001385389">
    <property type="component" value="Chromosome"/>
</dbReference>
<organism evidence="4 5">
    <name type="scientific">Pseudodesulfovibrio methanolicus</name>
    <dbReference type="NCBI Taxonomy" id="3126690"/>
    <lineage>
        <taxon>Bacteria</taxon>
        <taxon>Pseudomonadati</taxon>
        <taxon>Thermodesulfobacteriota</taxon>
        <taxon>Desulfovibrionia</taxon>
        <taxon>Desulfovibrionales</taxon>
        <taxon>Desulfovibrionaceae</taxon>
    </lineage>
</organism>
<dbReference type="PANTHER" id="PTHR38340:SF1">
    <property type="entry name" value="S-LAYER PROTEIN"/>
    <property type="match status" value="1"/>
</dbReference>
<evidence type="ECO:0000313" key="4">
    <source>
        <dbReference type="EMBL" id="WWX22089.1"/>
    </source>
</evidence>
<dbReference type="InterPro" id="IPR050557">
    <property type="entry name" value="RTX_toxin/Mannuronan_C5-epim"/>
</dbReference>
<dbReference type="InterPro" id="IPR011049">
    <property type="entry name" value="Serralysin-like_metalloprot_C"/>
</dbReference>
<proteinExistence type="predicted"/>
<dbReference type="Pfam" id="PF00353">
    <property type="entry name" value="HemolysinCabind"/>
    <property type="match status" value="2"/>
</dbReference>
<protein>
    <submittedName>
        <fullName evidence="4">Calcium-binding protein</fullName>
    </submittedName>
</protein>
<sequence>MADTSIHALLISLPGNGNTEVYQLDADTPVKFDFDLANAVFTGENGNLEIAVDGGGTIVLENYQALADTGHLPLFEMPDGEMVAGNTYLFAFAGVDQNGDIETAAANATSGSGAGQYNDDPGTLSDGINALGGQGDAFSSHSFPTLGGTPAPLATTADDGGGTIDNPVLSAESDLGHGAWVTDSEGIPTSEFVEGDTSHVDFAAVSGPDSWSTLANGLGLAISGTTSVGSSSQVVQVNDDGIGLSSMDLANRYYDGSDEIGHGFVSGASGYVTTTESIILDFGNNTVEKPLNVAVTLDNVTDIEDVVFTVTGKDGDGNPHTFTFHTFGVADGTTLTDAGGSGVTLYKSSNGQYTVKGTAIDSDGNGEMLIDTITITAGDRASFILAAIDVTAEGSWQTGTIPGEQSILPAHGNLLDNAYSSDGSEMTAAIVGAGVGLWGTLAVDSATGDWTYTPHDNALNAGNAPDGPTVEQFTYQVTDAHGLTDTATLYVPVHLNTTATDTPTEGGDVVYGGDGGHTISGLGGNDFLYGGAGEDTLYGGAGHDYLNGGGGNDHLFGGDGNDYLFGGNGNDVLEGGAGNDHLFGGAGNDTLWGGAGNDVIDAGSGDDNVFVSSGHDTVSLGSGEDTITIDPTYLTAGDGGGSMTVTDFNIHENDHFAFGHLSSGVVEVSSLANSGDLVLTIANVNPAGDDISITLQGVLPPTHDMVTDHVDLSATGDDLNTVVQHIINSGGHTS</sequence>
<dbReference type="PRINTS" id="PR00313">
    <property type="entry name" value="CABNDNGRPT"/>
</dbReference>
<dbReference type="EMBL" id="CP146609">
    <property type="protein sequence ID" value="WWX22089.1"/>
    <property type="molecule type" value="Genomic_DNA"/>
</dbReference>
<dbReference type="Pfam" id="PF17963">
    <property type="entry name" value="Big_9"/>
    <property type="match status" value="1"/>
</dbReference>
<feature type="region of interest" description="Disordered" evidence="3">
    <location>
        <begin position="139"/>
        <end position="165"/>
    </location>
</feature>
<gene>
    <name evidence="4" type="ORF">V8V93_16795</name>
</gene>
<dbReference type="SUPFAM" id="SSF51120">
    <property type="entry name" value="beta-Roll"/>
    <property type="match status" value="2"/>
</dbReference>
<evidence type="ECO:0000313" key="5">
    <source>
        <dbReference type="Proteomes" id="UP001385389"/>
    </source>
</evidence>
<dbReference type="InterPro" id="IPR001343">
    <property type="entry name" value="Hemolysn_Ca-bd"/>
</dbReference>
<dbReference type="PROSITE" id="PS00330">
    <property type="entry name" value="HEMOLYSIN_CALCIUM"/>
    <property type="match status" value="5"/>
</dbReference>
<feature type="region of interest" description="Disordered" evidence="3">
    <location>
        <begin position="107"/>
        <end position="126"/>
    </location>
</feature>
<comment type="subcellular location">
    <subcellularLocation>
        <location evidence="1">Secreted</location>
    </subcellularLocation>
</comment>
<evidence type="ECO:0000256" key="2">
    <source>
        <dbReference type="ARBA" id="ARBA00022525"/>
    </source>
</evidence>
<name>A0ABZ2ITR4_9BACT</name>
<keyword evidence="2" id="KW-0964">Secreted</keyword>
<dbReference type="PANTHER" id="PTHR38340">
    <property type="entry name" value="S-LAYER PROTEIN"/>
    <property type="match status" value="1"/>
</dbReference>
<keyword evidence="5" id="KW-1185">Reference proteome</keyword>
<accession>A0ABZ2ITR4</accession>
<evidence type="ECO:0000256" key="3">
    <source>
        <dbReference type="SAM" id="MobiDB-lite"/>
    </source>
</evidence>
<evidence type="ECO:0000256" key="1">
    <source>
        <dbReference type="ARBA" id="ARBA00004613"/>
    </source>
</evidence>